<dbReference type="Gene3D" id="3.30.200.20">
    <property type="entry name" value="Phosphorylase Kinase, domain 1"/>
    <property type="match status" value="1"/>
</dbReference>
<comment type="catalytic activity">
    <reaction evidence="15">
        <text>L-seryl-[protein] + ATP = O-phospho-L-seryl-[protein] + ADP + H(+)</text>
        <dbReference type="Rhea" id="RHEA:17989"/>
        <dbReference type="Rhea" id="RHEA-COMP:9863"/>
        <dbReference type="Rhea" id="RHEA-COMP:11604"/>
        <dbReference type="ChEBI" id="CHEBI:15378"/>
        <dbReference type="ChEBI" id="CHEBI:29999"/>
        <dbReference type="ChEBI" id="CHEBI:30616"/>
        <dbReference type="ChEBI" id="CHEBI:83421"/>
        <dbReference type="ChEBI" id="CHEBI:456216"/>
        <dbReference type="EC" id="2.7.11.1"/>
    </reaction>
</comment>
<name>A0A835C129_9POAL</name>
<dbReference type="GO" id="GO:0005524">
    <property type="term" value="F:ATP binding"/>
    <property type="evidence" value="ECO:0007669"/>
    <property type="project" value="UniProtKB-KW"/>
</dbReference>
<dbReference type="EMBL" id="JACEFO010001700">
    <property type="protein sequence ID" value="KAF8719395.1"/>
    <property type="molecule type" value="Genomic_DNA"/>
</dbReference>
<dbReference type="GO" id="GO:0004674">
    <property type="term" value="F:protein serine/threonine kinase activity"/>
    <property type="evidence" value="ECO:0007669"/>
    <property type="project" value="UniProtKB-KW"/>
</dbReference>
<dbReference type="Pfam" id="PF00069">
    <property type="entry name" value="Pkinase"/>
    <property type="match status" value="1"/>
</dbReference>
<evidence type="ECO:0000256" key="14">
    <source>
        <dbReference type="ARBA" id="ARBA00047899"/>
    </source>
</evidence>
<dbReference type="SUPFAM" id="SSF56112">
    <property type="entry name" value="Protein kinase-like (PK-like)"/>
    <property type="match status" value="1"/>
</dbReference>
<dbReference type="AlphaFoldDB" id="A0A835C129"/>
<evidence type="ECO:0000256" key="3">
    <source>
        <dbReference type="ARBA" id="ARBA00022527"/>
    </source>
</evidence>
<evidence type="ECO:0000313" key="18">
    <source>
        <dbReference type="EMBL" id="KAF8719395.1"/>
    </source>
</evidence>
<comment type="subcellular location">
    <subcellularLocation>
        <location evidence="1">Membrane</location>
        <topology evidence="1">Single-pass membrane protein</topology>
    </subcellularLocation>
</comment>
<keyword evidence="3" id="KW-0723">Serine/threonine-protein kinase</keyword>
<dbReference type="InterPro" id="IPR002902">
    <property type="entry name" value="GNK2"/>
</dbReference>
<dbReference type="GO" id="GO:0005886">
    <property type="term" value="C:plasma membrane"/>
    <property type="evidence" value="ECO:0007669"/>
    <property type="project" value="TreeGrafter"/>
</dbReference>
<evidence type="ECO:0000256" key="6">
    <source>
        <dbReference type="ARBA" id="ARBA00022729"/>
    </source>
</evidence>
<dbReference type="InterPro" id="IPR038408">
    <property type="entry name" value="GNK2_sf"/>
</dbReference>
<keyword evidence="7" id="KW-0677">Repeat</keyword>
<sequence length="613" mass="66717">MSPLTTPPLASQRDTSPPIYKDLLLGHIGETLLRFSRGQQVHTARTTHRVILRCGRSLLNPAVRRSSQDSIAFCYSVRPPSISQPLPAYARLTPSPGAMEDSLLLTILLCSSSSLLTTTTANDDNPVAYCPSDTNYTRGGAFQANLDILLSSLPATAAGSSTVRHEHHRLLLTAYGLAQCRADVINTSVCDACLDCSAQHMAASKCAGHKTAVLVYDDCLLRYSDKGFSGAVDTSPVVTWVNPENVTDHDQARFVSRLDGLMSNLTETAPRAPRMFAAGSAAVVMTSVRIYGMAQCTRDLAADDCGRCLARAVGDIQKCCDGRQGGQVIYVSCAIRFEVYLFYNLEDTEAAMSPAGHVNGSEHSGPGRQEEMKNEVTLLGKLQHRNLVRLLGCCIEEHERLLQELTWGQRHKIIEGIGRGLLYLHEDSRLTIIHRDLKASNILLDADMNPKISDFGLAKLFSIDSSYTLHGIFSAKSDVFSYGVLVLEIVTGRRRNTYTPHDSGPSEDLLTYPLLEGYPAEGCWPQEILWCVHVGLLCVQEDPQLRPSMASLVVMLSSRSITLSAPTAPAFAVSWRTVGGEVARGRSTDRAGARVGAQLPSINDVSVSELEPR</sequence>
<dbReference type="OrthoDB" id="779887at2759"/>
<dbReference type="Pfam" id="PF01657">
    <property type="entry name" value="Stress-antifung"/>
    <property type="match status" value="2"/>
</dbReference>
<evidence type="ECO:0000256" key="15">
    <source>
        <dbReference type="ARBA" id="ARBA00048679"/>
    </source>
</evidence>
<feature type="domain" description="Gnk2-homologous" evidence="17">
    <location>
        <begin position="124"/>
        <end position="228"/>
    </location>
</feature>
<dbReference type="PANTHER" id="PTHR27002:SF1050">
    <property type="entry name" value="CYSTEINE-RICH RECEPTOR-LIKE PROTEIN KINASE 5"/>
    <property type="match status" value="1"/>
</dbReference>
<dbReference type="CDD" id="cd23509">
    <property type="entry name" value="Gnk2-like"/>
    <property type="match status" value="2"/>
</dbReference>
<feature type="domain" description="Protein kinase" evidence="16">
    <location>
        <begin position="270"/>
        <end position="563"/>
    </location>
</feature>
<keyword evidence="6" id="KW-0732">Signal</keyword>
<dbReference type="Gene3D" id="1.10.510.10">
    <property type="entry name" value="Transferase(Phosphotransferase) domain 1"/>
    <property type="match status" value="1"/>
</dbReference>
<keyword evidence="11" id="KW-1133">Transmembrane helix</keyword>
<evidence type="ECO:0000259" key="17">
    <source>
        <dbReference type="PROSITE" id="PS51473"/>
    </source>
</evidence>
<keyword evidence="8" id="KW-0547">Nucleotide-binding</keyword>
<dbReference type="InterPro" id="IPR008271">
    <property type="entry name" value="Ser/Thr_kinase_AS"/>
</dbReference>
<keyword evidence="5" id="KW-0812">Transmembrane</keyword>
<evidence type="ECO:0000256" key="9">
    <source>
        <dbReference type="ARBA" id="ARBA00022777"/>
    </source>
</evidence>
<keyword evidence="9" id="KW-0418">Kinase</keyword>
<evidence type="ECO:0000313" key="19">
    <source>
        <dbReference type="Proteomes" id="UP000636709"/>
    </source>
</evidence>
<gene>
    <name evidence="18" type="ORF">HU200_024105</name>
</gene>
<evidence type="ECO:0000256" key="5">
    <source>
        <dbReference type="ARBA" id="ARBA00022692"/>
    </source>
</evidence>
<dbReference type="PROSITE" id="PS50011">
    <property type="entry name" value="PROTEIN_KINASE_DOM"/>
    <property type="match status" value="1"/>
</dbReference>
<comment type="caution">
    <text evidence="18">The sequence shown here is derived from an EMBL/GenBank/DDBJ whole genome shotgun (WGS) entry which is preliminary data.</text>
</comment>
<keyword evidence="4" id="KW-0808">Transferase</keyword>
<keyword evidence="19" id="KW-1185">Reference proteome</keyword>
<comment type="catalytic activity">
    <reaction evidence="14">
        <text>L-threonyl-[protein] + ATP = O-phospho-L-threonyl-[protein] + ADP + H(+)</text>
        <dbReference type="Rhea" id="RHEA:46608"/>
        <dbReference type="Rhea" id="RHEA-COMP:11060"/>
        <dbReference type="Rhea" id="RHEA-COMP:11605"/>
        <dbReference type="ChEBI" id="CHEBI:15378"/>
        <dbReference type="ChEBI" id="CHEBI:30013"/>
        <dbReference type="ChEBI" id="CHEBI:30616"/>
        <dbReference type="ChEBI" id="CHEBI:61977"/>
        <dbReference type="ChEBI" id="CHEBI:456216"/>
        <dbReference type="EC" id="2.7.11.1"/>
    </reaction>
</comment>
<dbReference type="PANTHER" id="PTHR27002">
    <property type="entry name" value="RECEPTOR-LIKE SERINE/THREONINE-PROTEIN KINASE SD1-8"/>
    <property type="match status" value="1"/>
</dbReference>
<evidence type="ECO:0000256" key="10">
    <source>
        <dbReference type="ARBA" id="ARBA00022840"/>
    </source>
</evidence>
<protein>
    <recommendedName>
        <fullName evidence="2">non-specific serine/threonine protein kinase</fullName>
        <ecNumber evidence="2">2.7.11.1</ecNumber>
    </recommendedName>
</protein>
<reference evidence="18" key="1">
    <citation type="submission" date="2020-07" db="EMBL/GenBank/DDBJ databases">
        <title>Genome sequence and genetic diversity analysis of an under-domesticated orphan crop, white fonio (Digitaria exilis).</title>
        <authorList>
            <person name="Bennetzen J.L."/>
            <person name="Chen S."/>
            <person name="Ma X."/>
            <person name="Wang X."/>
            <person name="Yssel A.E.J."/>
            <person name="Chaluvadi S.R."/>
            <person name="Johnson M."/>
            <person name="Gangashetty P."/>
            <person name="Hamidou F."/>
            <person name="Sanogo M.D."/>
            <person name="Zwaenepoel A."/>
            <person name="Wallace J."/>
            <person name="Van De Peer Y."/>
            <person name="Van Deynze A."/>
        </authorList>
    </citation>
    <scope>NUCLEOTIDE SEQUENCE</scope>
    <source>
        <tissue evidence="18">Leaves</tissue>
    </source>
</reference>
<dbReference type="PROSITE" id="PS51473">
    <property type="entry name" value="GNK2"/>
    <property type="match status" value="2"/>
</dbReference>
<evidence type="ECO:0000256" key="2">
    <source>
        <dbReference type="ARBA" id="ARBA00012513"/>
    </source>
</evidence>
<proteinExistence type="predicted"/>
<dbReference type="FunFam" id="3.30.430.20:FF:000002">
    <property type="entry name" value="Cysteine-rich receptor-like protein kinase 10"/>
    <property type="match status" value="1"/>
</dbReference>
<evidence type="ECO:0000256" key="8">
    <source>
        <dbReference type="ARBA" id="ARBA00022741"/>
    </source>
</evidence>
<accession>A0A835C129</accession>
<feature type="domain" description="Gnk2-homologous" evidence="17">
    <location>
        <begin position="234"/>
        <end position="342"/>
    </location>
</feature>
<evidence type="ECO:0000256" key="11">
    <source>
        <dbReference type="ARBA" id="ARBA00022989"/>
    </source>
</evidence>
<dbReference type="PROSITE" id="PS00108">
    <property type="entry name" value="PROTEIN_KINASE_ST"/>
    <property type="match status" value="1"/>
</dbReference>
<evidence type="ECO:0000256" key="1">
    <source>
        <dbReference type="ARBA" id="ARBA00004167"/>
    </source>
</evidence>
<keyword evidence="10" id="KW-0067">ATP-binding</keyword>
<keyword evidence="12" id="KW-0472">Membrane</keyword>
<evidence type="ECO:0000256" key="12">
    <source>
        <dbReference type="ARBA" id="ARBA00023136"/>
    </source>
</evidence>
<organism evidence="18 19">
    <name type="scientific">Digitaria exilis</name>
    <dbReference type="NCBI Taxonomy" id="1010633"/>
    <lineage>
        <taxon>Eukaryota</taxon>
        <taxon>Viridiplantae</taxon>
        <taxon>Streptophyta</taxon>
        <taxon>Embryophyta</taxon>
        <taxon>Tracheophyta</taxon>
        <taxon>Spermatophyta</taxon>
        <taxon>Magnoliopsida</taxon>
        <taxon>Liliopsida</taxon>
        <taxon>Poales</taxon>
        <taxon>Poaceae</taxon>
        <taxon>PACMAD clade</taxon>
        <taxon>Panicoideae</taxon>
        <taxon>Panicodae</taxon>
        <taxon>Paniceae</taxon>
        <taxon>Anthephorinae</taxon>
        <taxon>Digitaria</taxon>
    </lineage>
</organism>
<keyword evidence="13" id="KW-0325">Glycoprotein</keyword>
<evidence type="ECO:0000256" key="4">
    <source>
        <dbReference type="ARBA" id="ARBA00022679"/>
    </source>
</evidence>
<dbReference type="Proteomes" id="UP000636709">
    <property type="component" value="Unassembled WGS sequence"/>
</dbReference>
<evidence type="ECO:0000259" key="16">
    <source>
        <dbReference type="PROSITE" id="PS50011"/>
    </source>
</evidence>
<evidence type="ECO:0000256" key="13">
    <source>
        <dbReference type="ARBA" id="ARBA00023180"/>
    </source>
</evidence>
<evidence type="ECO:0000256" key="7">
    <source>
        <dbReference type="ARBA" id="ARBA00022737"/>
    </source>
</evidence>
<dbReference type="InterPro" id="IPR000719">
    <property type="entry name" value="Prot_kinase_dom"/>
</dbReference>
<dbReference type="EC" id="2.7.11.1" evidence="2"/>
<dbReference type="InterPro" id="IPR011009">
    <property type="entry name" value="Kinase-like_dom_sf"/>
</dbReference>
<dbReference type="Gene3D" id="3.30.430.20">
    <property type="entry name" value="Gnk2 domain, C-X8-C-X2-C motif"/>
    <property type="match status" value="2"/>
</dbReference>
<dbReference type="SMART" id="SM00220">
    <property type="entry name" value="S_TKc"/>
    <property type="match status" value="1"/>
</dbReference>
<dbReference type="FunFam" id="1.10.510.10:FF:001023">
    <property type="entry name" value="Os07g0541700 protein"/>
    <property type="match status" value="1"/>
</dbReference>